<dbReference type="EMBL" id="QRVL01000006">
    <property type="protein sequence ID" value="RGS40561.1"/>
    <property type="molecule type" value="Genomic_DNA"/>
</dbReference>
<dbReference type="Pfam" id="PF01627">
    <property type="entry name" value="Hpt"/>
    <property type="match status" value="1"/>
</dbReference>
<sequence length="114" mass="12758">MDENALRAAGIDYDAALARFMGKQAIYEKYLRKLPEDAHMDAAWTAFEQQDDAELLEQVHAIKGLTGTLGITGLFEQSTAIVALLRAGTREGLQEKMTSLKQEWDRVCETIRQA</sequence>
<name>A0A395VBT6_9FIRM</name>
<dbReference type="GO" id="GO:0000160">
    <property type="term" value="P:phosphorelay signal transduction system"/>
    <property type="evidence" value="ECO:0007669"/>
    <property type="project" value="InterPro"/>
</dbReference>
<evidence type="ECO:0000259" key="1">
    <source>
        <dbReference type="Pfam" id="PF01627"/>
    </source>
</evidence>
<dbReference type="RefSeq" id="WP_118097365.1">
    <property type="nucleotide sequence ID" value="NZ_QRVL01000006.1"/>
</dbReference>
<dbReference type="InterPro" id="IPR036641">
    <property type="entry name" value="HPT_dom_sf"/>
</dbReference>
<dbReference type="Proteomes" id="UP000266172">
    <property type="component" value="Unassembled WGS sequence"/>
</dbReference>
<reference evidence="2 3" key="1">
    <citation type="submission" date="2018-08" db="EMBL/GenBank/DDBJ databases">
        <title>A genome reference for cultivated species of the human gut microbiota.</title>
        <authorList>
            <person name="Zou Y."/>
            <person name="Xue W."/>
            <person name="Luo G."/>
        </authorList>
    </citation>
    <scope>NUCLEOTIDE SEQUENCE [LARGE SCALE GENOMIC DNA]</scope>
    <source>
        <strain evidence="2 3">AF22-12AC</strain>
    </source>
</reference>
<evidence type="ECO:0000313" key="3">
    <source>
        <dbReference type="Proteomes" id="UP000266172"/>
    </source>
</evidence>
<gene>
    <name evidence="2" type="ORF">DWX93_09020</name>
</gene>
<dbReference type="InterPro" id="IPR008207">
    <property type="entry name" value="Sig_transdc_His_kin_Hpt_dom"/>
</dbReference>
<comment type="caution">
    <text evidence="2">The sequence shown here is derived from an EMBL/GenBank/DDBJ whole genome shotgun (WGS) entry which is preliminary data.</text>
</comment>
<dbReference type="AlphaFoldDB" id="A0A395VBT6"/>
<proteinExistence type="predicted"/>
<feature type="domain" description="HPt" evidence="1">
    <location>
        <begin position="39"/>
        <end position="108"/>
    </location>
</feature>
<dbReference type="SUPFAM" id="SSF47226">
    <property type="entry name" value="Histidine-containing phosphotransfer domain, HPT domain"/>
    <property type="match status" value="1"/>
</dbReference>
<protein>
    <submittedName>
        <fullName evidence="2">Hpt domain-containing protein</fullName>
    </submittedName>
</protein>
<accession>A0A395VBT6</accession>
<dbReference type="Gene3D" id="1.20.120.160">
    <property type="entry name" value="HPT domain"/>
    <property type="match status" value="1"/>
</dbReference>
<organism evidence="2 3">
    <name type="scientific">Roseburia hominis</name>
    <dbReference type="NCBI Taxonomy" id="301301"/>
    <lineage>
        <taxon>Bacteria</taxon>
        <taxon>Bacillati</taxon>
        <taxon>Bacillota</taxon>
        <taxon>Clostridia</taxon>
        <taxon>Lachnospirales</taxon>
        <taxon>Lachnospiraceae</taxon>
        <taxon>Roseburia</taxon>
    </lineage>
</organism>
<evidence type="ECO:0000313" key="2">
    <source>
        <dbReference type="EMBL" id="RGS40561.1"/>
    </source>
</evidence>